<dbReference type="Proteomes" id="UP000050741">
    <property type="component" value="Unassembled WGS sequence"/>
</dbReference>
<accession>A0A183C8S2</accession>
<evidence type="ECO:0000313" key="2">
    <source>
        <dbReference type="WBParaSite" id="GPLIN_000926800"/>
    </source>
</evidence>
<dbReference type="WBParaSite" id="GPLIN_000926800">
    <property type="protein sequence ID" value="GPLIN_000926800"/>
    <property type="gene ID" value="GPLIN_000926800"/>
</dbReference>
<protein>
    <submittedName>
        <fullName evidence="2">Myosin motor domain-containing protein</fullName>
    </submittedName>
</protein>
<reference evidence="1" key="1">
    <citation type="submission" date="2013-12" db="EMBL/GenBank/DDBJ databases">
        <authorList>
            <person name="Aslett M."/>
        </authorList>
    </citation>
    <scope>NUCLEOTIDE SEQUENCE [LARGE SCALE GENOMIC DNA]</scope>
    <source>
        <strain evidence="1">Lindley</strain>
    </source>
</reference>
<reference evidence="1" key="2">
    <citation type="submission" date="2014-05" db="EMBL/GenBank/DDBJ databases">
        <title>The genome and life-stage specific transcriptomes of Globodera pallida elucidate key aspects of plant parasitism by a cyst nematode.</title>
        <authorList>
            <person name="Cotton J.A."/>
            <person name="Lilley C.J."/>
            <person name="Jones L.M."/>
            <person name="Kikuchi T."/>
            <person name="Reid A.J."/>
            <person name="Thorpe P."/>
            <person name="Tsai I.J."/>
            <person name="Beasley H."/>
            <person name="Blok V."/>
            <person name="Cock P.J.A."/>
            <person name="Van den Akker S.E."/>
            <person name="Holroyd N."/>
            <person name="Hunt M."/>
            <person name="Mantelin S."/>
            <person name="Naghra H."/>
            <person name="Pain A."/>
            <person name="Palomares-Rius J.E."/>
            <person name="Zarowiecki M."/>
            <person name="Berriman M."/>
            <person name="Jones J.T."/>
            <person name="Urwin P.E."/>
        </authorList>
    </citation>
    <scope>NUCLEOTIDE SEQUENCE [LARGE SCALE GENOMIC DNA]</scope>
    <source>
        <strain evidence="1">Lindley</strain>
    </source>
</reference>
<dbReference type="AlphaFoldDB" id="A0A183C8S2"/>
<proteinExistence type="predicted"/>
<reference evidence="2" key="3">
    <citation type="submission" date="2016-06" db="UniProtKB">
        <authorList>
            <consortium name="WormBaseParasite"/>
        </authorList>
    </citation>
    <scope>IDENTIFICATION</scope>
</reference>
<evidence type="ECO:0000313" key="1">
    <source>
        <dbReference type="Proteomes" id="UP000050741"/>
    </source>
</evidence>
<name>A0A183C8S2_GLOPA</name>
<organism evidence="1 2">
    <name type="scientific">Globodera pallida</name>
    <name type="common">Potato cyst nematode worm</name>
    <name type="synonym">Heterodera pallida</name>
    <dbReference type="NCBI Taxonomy" id="36090"/>
    <lineage>
        <taxon>Eukaryota</taxon>
        <taxon>Metazoa</taxon>
        <taxon>Ecdysozoa</taxon>
        <taxon>Nematoda</taxon>
        <taxon>Chromadorea</taxon>
        <taxon>Rhabditida</taxon>
        <taxon>Tylenchina</taxon>
        <taxon>Tylenchomorpha</taxon>
        <taxon>Tylenchoidea</taxon>
        <taxon>Heteroderidae</taxon>
        <taxon>Heteroderinae</taxon>
        <taxon>Globodera</taxon>
    </lineage>
</organism>
<keyword evidence="1" id="KW-1185">Reference proteome</keyword>
<sequence length="100" mass="11116">MQIYWLIASVHRAFAAPDPEAEAFPAGDEKEKEIGDHSLQQIKRVLNLTSKPIFGSKSVENFVGRGEMEEANFDKMCGVVTAFGFEKLANKLLNVGTDRE</sequence>